<protein>
    <submittedName>
        <fullName evidence="1">Uncharacterized protein</fullName>
    </submittedName>
</protein>
<gene>
    <name evidence="1" type="ORF">F8M41_008603</name>
</gene>
<dbReference type="EMBL" id="WTPW01001905">
    <property type="protein sequence ID" value="KAF0408151.1"/>
    <property type="molecule type" value="Genomic_DNA"/>
</dbReference>
<comment type="caution">
    <text evidence="1">The sequence shown here is derived from an EMBL/GenBank/DDBJ whole genome shotgun (WGS) entry which is preliminary data.</text>
</comment>
<reference evidence="1 2" key="1">
    <citation type="journal article" date="2019" name="Environ. Microbiol.">
        <title>At the nexus of three kingdoms: the genome of the mycorrhizal fungus Gigaspora margarita provides insights into plant, endobacterial and fungal interactions.</title>
        <authorList>
            <person name="Venice F."/>
            <person name="Ghignone S."/>
            <person name="Salvioli di Fossalunga A."/>
            <person name="Amselem J."/>
            <person name="Novero M."/>
            <person name="Xianan X."/>
            <person name="Sedzielewska Toro K."/>
            <person name="Morin E."/>
            <person name="Lipzen A."/>
            <person name="Grigoriev I.V."/>
            <person name="Henrissat B."/>
            <person name="Martin F.M."/>
            <person name="Bonfante P."/>
        </authorList>
    </citation>
    <scope>NUCLEOTIDE SEQUENCE [LARGE SCALE GENOMIC DNA]</scope>
    <source>
        <strain evidence="1 2">BEG34</strain>
    </source>
</reference>
<evidence type="ECO:0000313" key="1">
    <source>
        <dbReference type="EMBL" id="KAF0408151.1"/>
    </source>
</evidence>
<dbReference type="OrthoDB" id="2441454at2759"/>
<proteinExistence type="predicted"/>
<keyword evidence="2" id="KW-1185">Reference proteome</keyword>
<evidence type="ECO:0000313" key="2">
    <source>
        <dbReference type="Proteomes" id="UP000439903"/>
    </source>
</evidence>
<sequence length="88" mass="10697">MFLIVKPIEEFYYNYYARQHSSIILAIPLPNFTSYPKNNLILKELLLPSYNSFTYSNMFEMVTEEFYRYLNGEALLKFKWNTYEKNII</sequence>
<accession>A0A8H3X4U5</accession>
<name>A0A8H3X4U5_GIGMA</name>
<organism evidence="1 2">
    <name type="scientific">Gigaspora margarita</name>
    <dbReference type="NCBI Taxonomy" id="4874"/>
    <lineage>
        <taxon>Eukaryota</taxon>
        <taxon>Fungi</taxon>
        <taxon>Fungi incertae sedis</taxon>
        <taxon>Mucoromycota</taxon>
        <taxon>Glomeromycotina</taxon>
        <taxon>Glomeromycetes</taxon>
        <taxon>Diversisporales</taxon>
        <taxon>Gigasporaceae</taxon>
        <taxon>Gigaspora</taxon>
    </lineage>
</organism>
<dbReference type="Proteomes" id="UP000439903">
    <property type="component" value="Unassembled WGS sequence"/>
</dbReference>
<dbReference type="AlphaFoldDB" id="A0A8H3X4U5"/>